<dbReference type="GO" id="GO:0004879">
    <property type="term" value="F:nuclear receptor activity"/>
    <property type="evidence" value="ECO:0007669"/>
    <property type="project" value="TreeGrafter"/>
</dbReference>
<dbReference type="AlphaFoldDB" id="A0A815HYK4"/>
<evidence type="ECO:0000313" key="14">
    <source>
        <dbReference type="Proteomes" id="UP000663870"/>
    </source>
</evidence>
<dbReference type="EMBL" id="CAJNOH010004134">
    <property type="protein sequence ID" value="CAF1360603.1"/>
    <property type="molecule type" value="Genomic_DNA"/>
</dbReference>
<dbReference type="SMART" id="SM00399">
    <property type="entry name" value="ZnF_C4"/>
    <property type="match status" value="1"/>
</dbReference>
<evidence type="ECO:0000256" key="4">
    <source>
        <dbReference type="ARBA" id="ARBA00023015"/>
    </source>
</evidence>
<dbReference type="EMBL" id="CAJNOL010005527">
    <property type="protein sequence ID" value="CAF1606505.1"/>
    <property type="molecule type" value="Genomic_DNA"/>
</dbReference>
<dbReference type="GO" id="GO:0030154">
    <property type="term" value="P:cell differentiation"/>
    <property type="evidence" value="ECO:0007669"/>
    <property type="project" value="TreeGrafter"/>
</dbReference>
<dbReference type="PRINTS" id="PR00047">
    <property type="entry name" value="STROIDFINGER"/>
</dbReference>
<evidence type="ECO:0000259" key="10">
    <source>
        <dbReference type="PROSITE" id="PS51030"/>
    </source>
</evidence>
<feature type="non-terminal residue" evidence="11">
    <location>
        <position position="1"/>
    </location>
</feature>
<keyword evidence="7" id="KW-0675">Receptor</keyword>
<evidence type="ECO:0000256" key="5">
    <source>
        <dbReference type="ARBA" id="ARBA00023125"/>
    </source>
</evidence>
<evidence type="ECO:0000313" key="13">
    <source>
        <dbReference type="Proteomes" id="UP000663854"/>
    </source>
</evidence>
<keyword evidence="4" id="KW-0805">Transcription regulation</keyword>
<protein>
    <recommendedName>
        <fullName evidence="10">Nuclear receptor domain-containing protein</fullName>
    </recommendedName>
</protein>
<evidence type="ECO:0000256" key="3">
    <source>
        <dbReference type="ARBA" id="ARBA00022833"/>
    </source>
</evidence>
<proteinExistence type="predicted"/>
<keyword evidence="14" id="KW-1185">Reference proteome</keyword>
<evidence type="ECO:0000256" key="9">
    <source>
        <dbReference type="SAM" id="MobiDB-lite"/>
    </source>
</evidence>
<comment type="caution">
    <text evidence="11">The sequence shown here is derived from an EMBL/GenBank/DDBJ whole genome shotgun (WGS) entry which is preliminary data.</text>
</comment>
<dbReference type="InterPro" id="IPR050234">
    <property type="entry name" value="Nuclear_hormone_rcpt_NR1"/>
</dbReference>
<dbReference type="PROSITE" id="PS51030">
    <property type="entry name" value="NUCLEAR_REC_DBD_2"/>
    <property type="match status" value="1"/>
</dbReference>
<name>A0A815HYK4_9BILA</name>
<dbReference type="Gene3D" id="3.30.50.10">
    <property type="entry name" value="Erythroid Transcription Factor GATA-1, subunit A"/>
    <property type="match status" value="1"/>
</dbReference>
<gene>
    <name evidence="12" type="ORF">JXQ802_LOCUS48898</name>
    <name evidence="11" type="ORF">PYM288_LOCUS32857</name>
</gene>
<sequence>MSSNVWPRTEPKRQRIMVIIGDDSIIDQIENNNNVSLLKQIILPSDGNISERVDKQSKVQPKNTKNKPKDSSLVCVVCGSSAHGYNFGAIACESCKAFFRRNARKDP</sequence>
<keyword evidence="1" id="KW-0479">Metal-binding</keyword>
<evidence type="ECO:0000256" key="7">
    <source>
        <dbReference type="ARBA" id="ARBA00023170"/>
    </source>
</evidence>
<dbReference type="GO" id="GO:0045944">
    <property type="term" value="P:positive regulation of transcription by RNA polymerase II"/>
    <property type="evidence" value="ECO:0007669"/>
    <property type="project" value="TreeGrafter"/>
</dbReference>
<keyword evidence="2" id="KW-0863">Zinc-finger</keyword>
<feature type="region of interest" description="Disordered" evidence="9">
    <location>
        <begin position="51"/>
        <end position="70"/>
    </location>
</feature>
<evidence type="ECO:0000256" key="2">
    <source>
        <dbReference type="ARBA" id="ARBA00022771"/>
    </source>
</evidence>
<keyword evidence="8" id="KW-0539">Nucleus</keyword>
<dbReference type="GO" id="GO:0000122">
    <property type="term" value="P:negative regulation of transcription by RNA polymerase II"/>
    <property type="evidence" value="ECO:0007669"/>
    <property type="project" value="TreeGrafter"/>
</dbReference>
<dbReference type="InterPro" id="IPR001628">
    <property type="entry name" value="Znf_hrmn_rcpt"/>
</dbReference>
<dbReference type="InterPro" id="IPR013088">
    <property type="entry name" value="Znf_NHR/GATA"/>
</dbReference>
<dbReference type="PANTHER" id="PTHR24082">
    <property type="entry name" value="NUCLEAR HORMONE RECEPTOR"/>
    <property type="match status" value="1"/>
</dbReference>
<feature type="domain" description="Nuclear receptor" evidence="10">
    <location>
        <begin position="72"/>
        <end position="107"/>
    </location>
</feature>
<keyword evidence="3" id="KW-0862">Zinc</keyword>
<keyword evidence="6" id="KW-0804">Transcription</keyword>
<dbReference type="Proteomes" id="UP000663870">
    <property type="component" value="Unassembled WGS sequence"/>
</dbReference>
<organism evidence="11 13">
    <name type="scientific">Rotaria sordida</name>
    <dbReference type="NCBI Taxonomy" id="392033"/>
    <lineage>
        <taxon>Eukaryota</taxon>
        <taxon>Metazoa</taxon>
        <taxon>Spiralia</taxon>
        <taxon>Gnathifera</taxon>
        <taxon>Rotifera</taxon>
        <taxon>Eurotatoria</taxon>
        <taxon>Bdelloidea</taxon>
        <taxon>Philodinida</taxon>
        <taxon>Philodinidae</taxon>
        <taxon>Rotaria</taxon>
    </lineage>
</organism>
<dbReference type="Pfam" id="PF00105">
    <property type="entry name" value="zf-C4"/>
    <property type="match status" value="1"/>
</dbReference>
<dbReference type="Proteomes" id="UP000663854">
    <property type="component" value="Unassembled WGS sequence"/>
</dbReference>
<accession>A0A815HYK4</accession>
<reference evidence="11" key="1">
    <citation type="submission" date="2021-02" db="EMBL/GenBank/DDBJ databases">
        <authorList>
            <person name="Nowell W R."/>
        </authorList>
    </citation>
    <scope>NUCLEOTIDE SEQUENCE</scope>
</reference>
<evidence type="ECO:0000313" key="11">
    <source>
        <dbReference type="EMBL" id="CAF1360603.1"/>
    </source>
</evidence>
<dbReference type="PANTHER" id="PTHR24082:SF283">
    <property type="entry name" value="NUCLEAR HORMONE RECEPTOR HR96"/>
    <property type="match status" value="1"/>
</dbReference>
<dbReference type="SUPFAM" id="SSF57716">
    <property type="entry name" value="Glucocorticoid receptor-like (DNA-binding domain)"/>
    <property type="match status" value="1"/>
</dbReference>
<evidence type="ECO:0000256" key="8">
    <source>
        <dbReference type="ARBA" id="ARBA00023242"/>
    </source>
</evidence>
<keyword evidence="5" id="KW-0238">DNA-binding</keyword>
<evidence type="ECO:0000256" key="6">
    <source>
        <dbReference type="ARBA" id="ARBA00023163"/>
    </source>
</evidence>
<evidence type="ECO:0000256" key="1">
    <source>
        <dbReference type="ARBA" id="ARBA00022723"/>
    </source>
</evidence>
<evidence type="ECO:0000313" key="12">
    <source>
        <dbReference type="EMBL" id="CAF1606505.1"/>
    </source>
</evidence>
<dbReference type="PROSITE" id="PS00031">
    <property type="entry name" value="NUCLEAR_REC_DBD_1"/>
    <property type="match status" value="1"/>
</dbReference>
<dbReference type="GO" id="GO:0000978">
    <property type="term" value="F:RNA polymerase II cis-regulatory region sequence-specific DNA binding"/>
    <property type="evidence" value="ECO:0007669"/>
    <property type="project" value="TreeGrafter"/>
</dbReference>
<dbReference type="GO" id="GO:0008270">
    <property type="term" value="F:zinc ion binding"/>
    <property type="evidence" value="ECO:0007669"/>
    <property type="project" value="UniProtKB-KW"/>
</dbReference>